<gene>
    <name evidence="1" type="ORF">DR864_27490</name>
</gene>
<keyword evidence="2" id="KW-1185">Reference proteome</keyword>
<name>A0A344TRE6_9BACT</name>
<evidence type="ECO:0000313" key="2">
    <source>
        <dbReference type="Proteomes" id="UP000251993"/>
    </source>
</evidence>
<sequence length="158" mass="17694">MNRLFILLYGTAIFFLSTQSGWSQDYRTGIGLRAGGPNGVTIKHFTKPKVAVEGIISSRWRGLGFTGLIEGHTRAFNINRLNFIYGAGAHVYFWGESKRGYSPYGRSSVVGIDGILGLEYNFREIPINISIDWKPTFNLNVDDGFWGDDGALSIRYIF</sequence>
<dbReference type="AlphaFoldDB" id="A0A344TRE6"/>
<dbReference type="Proteomes" id="UP000251993">
    <property type="component" value="Chromosome"/>
</dbReference>
<organism evidence="1 2">
    <name type="scientific">Runella rosea</name>
    <dbReference type="NCBI Taxonomy" id="2259595"/>
    <lineage>
        <taxon>Bacteria</taxon>
        <taxon>Pseudomonadati</taxon>
        <taxon>Bacteroidota</taxon>
        <taxon>Cytophagia</taxon>
        <taxon>Cytophagales</taxon>
        <taxon>Spirosomataceae</taxon>
        <taxon>Runella</taxon>
    </lineage>
</organism>
<dbReference type="EMBL" id="CP030850">
    <property type="protein sequence ID" value="AXE21217.1"/>
    <property type="molecule type" value="Genomic_DNA"/>
</dbReference>
<reference evidence="1 2" key="1">
    <citation type="submission" date="2018-07" db="EMBL/GenBank/DDBJ databases">
        <title>Genome sequencing of Runella.</title>
        <authorList>
            <person name="Baek M.-G."/>
            <person name="Yi H."/>
        </authorList>
    </citation>
    <scope>NUCLEOTIDE SEQUENCE [LARGE SCALE GENOMIC DNA]</scope>
    <source>
        <strain evidence="1 2">HYN0085</strain>
    </source>
</reference>
<dbReference type="RefSeq" id="WP_114069978.1">
    <property type="nucleotide sequence ID" value="NZ_CP030850.1"/>
</dbReference>
<dbReference type="KEGG" id="run:DR864_27490"/>
<evidence type="ECO:0008006" key="3">
    <source>
        <dbReference type="Google" id="ProtNLM"/>
    </source>
</evidence>
<accession>A0A344TRE6</accession>
<proteinExistence type="predicted"/>
<dbReference type="OrthoDB" id="978645at2"/>
<evidence type="ECO:0000313" key="1">
    <source>
        <dbReference type="EMBL" id="AXE21217.1"/>
    </source>
</evidence>
<protein>
    <recommendedName>
        <fullName evidence="3">Outer membrane protein beta-barrel domain-containing protein</fullName>
    </recommendedName>
</protein>